<dbReference type="GO" id="GO:0003700">
    <property type="term" value="F:DNA-binding transcription factor activity"/>
    <property type="evidence" value="ECO:0007669"/>
    <property type="project" value="TreeGrafter"/>
</dbReference>
<feature type="DNA-binding region" description="H-T-H motif" evidence="4">
    <location>
        <begin position="38"/>
        <end position="57"/>
    </location>
</feature>
<dbReference type="Pfam" id="PF00440">
    <property type="entry name" value="TetR_N"/>
    <property type="match status" value="1"/>
</dbReference>
<accession>A0A8J3K2Y4</accession>
<dbReference type="PROSITE" id="PS50977">
    <property type="entry name" value="HTH_TETR_2"/>
    <property type="match status" value="1"/>
</dbReference>
<protein>
    <recommendedName>
        <fullName evidence="5">HTH tetR-type domain-containing protein</fullName>
    </recommendedName>
</protein>
<gene>
    <name evidence="6" type="ORF">Cch02nite_64880</name>
</gene>
<organism evidence="6 7">
    <name type="scientific">Catellatospora chokoriensis</name>
    <dbReference type="NCBI Taxonomy" id="310353"/>
    <lineage>
        <taxon>Bacteria</taxon>
        <taxon>Bacillati</taxon>
        <taxon>Actinomycetota</taxon>
        <taxon>Actinomycetes</taxon>
        <taxon>Micromonosporales</taxon>
        <taxon>Micromonosporaceae</taxon>
        <taxon>Catellatospora</taxon>
    </lineage>
</organism>
<feature type="domain" description="HTH tetR-type" evidence="5">
    <location>
        <begin position="15"/>
        <end position="75"/>
    </location>
</feature>
<dbReference type="Gene3D" id="1.10.357.10">
    <property type="entry name" value="Tetracycline Repressor, domain 2"/>
    <property type="match status" value="1"/>
</dbReference>
<evidence type="ECO:0000256" key="4">
    <source>
        <dbReference type="PROSITE-ProRule" id="PRU00335"/>
    </source>
</evidence>
<reference evidence="6 7" key="1">
    <citation type="submission" date="2021-01" db="EMBL/GenBank/DDBJ databases">
        <title>Whole genome shotgun sequence of Catellatospora chokoriensis NBRC 107358.</title>
        <authorList>
            <person name="Komaki H."/>
            <person name="Tamura T."/>
        </authorList>
    </citation>
    <scope>NUCLEOTIDE SEQUENCE [LARGE SCALE GENOMIC DNA]</scope>
    <source>
        <strain evidence="6 7">NBRC 107358</strain>
    </source>
</reference>
<dbReference type="GO" id="GO:0045892">
    <property type="term" value="P:negative regulation of DNA-templated transcription"/>
    <property type="evidence" value="ECO:0007669"/>
    <property type="project" value="UniProtKB-ARBA"/>
</dbReference>
<dbReference type="GO" id="GO:0000976">
    <property type="term" value="F:transcription cis-regulatory region binding"/>
    <property type="evidence" value="ECO:0007669"/>
    <property type="project" value="TreeGrafter"/>
</dbReference>
<dbReference type="Proteomes" id="UP000619293">
    <property type="component" value="Unassembled WGS sequence"/>
</dbReference>
<evidence type="ECO:0000256" key="3">
    <source>
        <dbReference type="ARBA" id="ARBA00023163"/>
    </source>
</evidence>
<dbReference type="PANTHER" id="PTHR30055:SF234">
    <property type="entry name" value="HTH-TYPE TRANSCRIPTIONAL REGULATOR BETI"/>
    <property type="match status" value="1"/>
</dbReference>
<evidence type="ECO:0000256" key="1">
    <source>
        <dbReference type="ARBA" id="ARBA00023015"/>
    </source>
</evidence>
<dbReference type="SUPFAM" id="SSF46689">
    <property type="entry name" value="Homeodomain-like"/>
    <property type="match status" value="1"/>
</dbReference>
<keyword evidence="3" id="KW-0804">Transcription</keyword>
<dbReference type="InterPro" id="IPR009057">
    <property type="entry name" value="Homeodomain-like_sf"/>
</dbReference>
<sequence length="204" mass="21773">MAGDKSEPVRRLPRAQRREQILAAATEAFARNGFTATGLDDIAAEAGVTRVILYRHFDSKTDLYQAVLDRFCAVLSDHVAEPVGGFTDASIDGLLKAAIAEPAGFRLLFVHAARESEFKALAEQFRADITEAAHLQISKVVVDAAWARWAAQLAPTAAIEAIIAWLDAGQPDPDLAADRVRHVIAGVITAAAANTGFDCLPPTA</sequence>
<dbReference type="PRINTS" id="PR00455">
    <property type="entry name" value="HTHTETR"/>
</dbReference>
<dbReference type="FunFam" id="1.10.10.60:FF:000141">
    <property type="entry name" value="TetR family transcriptional regulator"/>
    <property type="match status" value="1"/>
</dbReference>
<dbReference type="PANTHER" id="PTHR30055">
    <property type="entry name" value="HTH-TYPE TRANSCRIPTIONAL REGULATOR RUTR"/>
    <property type="match status" value="1"/>
</dbReference>
<dbReference type="RefSeq" id="WP_191842686.1">
    <property type="nucleotide sequence ID" value="NZ_BAAALB010000027.1"/>
</dbReference>
<dbReference type="InterPro" id="IPR001647">
    <property type="entry name" value="HTH_TetR"/>
</dbReference>
<evidence type="ECO:0000256" key="2">
    <source>
        <dbReference type="ARBA" id="ARBA00023125"/>
    </source>
</evidence>
<proteinExistence type="predicted"/>
<comment type="caution">
    <text evidence="6">The sequence shown here is derived from an EMBL/GenBank/DDBJ whole genome shotgun (WGS) entry which is preliminary data.</text>
</comment>
<dbReference type="AlphaFoldDB" id="A0A8J3K2Y4"/>
<keyword evidence="2 4" id="KW-0238">DNA-binding</keyword>
<dbReference type="InterPro" id="IPR050109">
    <property type="entry name" value="HTH-type_TetR-like_transc_reg"/>
</dbReference>
<name>A0A8J3K2Y4_9ACTN</name>
<evidence type="ECO:0000259" key="5">
    <source>
        <dbReference type="PROSITE" id="PS50977"/>
    </source>
</evidence>
<evidence type="ECO:0000313" key="6">
    <source>
        <dbReference type="EMBL" id="GIF93044.1"/>
    </source>
</evidence>
<dbReference type="EMBL" id="BONG01000055">
    <property type="protein sequence ID" value="GIF93044.1"/>
    <property type="molecule type" value="Genomic_DNA"/>
</dbReference>
<keyword evidence="1" id="KW-0805">Transcription regulation</keyword>
<evidence type="ECO:0000313" key="7">
    <source>
        <dbReference type="Proteomes" id="UP000619293"/>
    </source>
</evidence>
<keyword evidence="7" id="KW-1185">Reference proteome</keyword>